<dbReference type="VEuPathDB" id="PlasmoDB:PKNOH_S08496300"/>
<evidence type="ECO:0000313" key="3">
    <source>
        <dbReference type="Proteomes" id="UP000195012"/>
    </source>
</evidence>
<accession>A0A1Y3DQY7</accession>
<feature type="region of interest" description="Disordered" evidence="1">
    <location>
        <begin position="422"/>
        <end position="445"/>
    </location>
</feature>
<dbReference type="OMA" id="HILYAHF"/>
<name>A0A1Y3DQY7_PLAKN</name>
<evidence type="ECO:0000256" key="1">
    <source>
        <dbReference type="SAM" id="MobiDB-lite"/>
    </source>
</evidence>
<evidence type="ECO:0000313" key="2">
    <source>
        <dbReference type="EMBL" id="OTN66629.1"/>
    </source>
</evidence>
<protein>
    <submittedName>
        <fullName evidence="2">Uncharacterized protein</fullName>
    </submittedName>
</protein>
<dbReference type="Proteomes" id="UP000195012">
    <property type="component" value="Unassembled WGS sequence"/>
</dbReference>
<dbReference type="VEuPathDB" id="PlasmoDB:PKNH_0412800"/>
<dbReference type="OrthoDB" id="392791at2759"/>
<feature type="compositionally biased region" description="Basic and acidic residues" evidence="1">
    <location>
        <begin position="422"/>
        <end position="434"/>
    </location>
</feature>
<feature type="region of interest" description="Disordered" evidence="1">
    <location>
        <begin position="79"/>
        <end position="99"/>
    </location>
</feature>
<dbReference type="eggNOG" id="ENOG502TN8K">
    <property type="taxonomic scope" value="Eukaryota"/>
</dbReference>
<proteinExistence type="predicted"/>
<comment type="caution">
    <text evidence="2">The sequence shown here is derived from an EMBL/GenBank/DDBJ whole genome shotgun (WGS) entry which is preliminary data.</text>
</comment>
<dbReference type="VEuPathDB" id="PlasmoDB:PKA1H_040017700"/>
<gene>
    <name evidence="2" type="ORF">PKNOH_S08496300</name>
</gene>
<sequence>MKFLRSLRLHAGCPLQIQRSRGTISKRSNVHLENNYVYLSTLREWVEREGREEGLDEPHGITTLVGRNGNHIINHPSGSFKSRKMSPPAFHSQHGRSTETEAVKNKIEFLMRRNTHGTINDTVFKILSVINENPKNKNVYINKNILIAFHTLLIKKKYHLSISKGSICNDLQPSIFHYIHHNVNLHLKHYHLSNVSELLRGLSKYMHKVNPSQSTKELVQNIFYFHFISQFNYFYYFRRRGNPESFGGDHERGAFFRKSSGRIYESPDLPGGHKNSDEFCKKDIHNEAYCEIAEGRNLSGKTVLQLGSPRNEKIREYPLKGSNRSGDPNGRDEVIFNHLNSYVVFLSNHPMYASEKVLHIISLLANKVTQANVSAKLALSFLSSSVNIFDKQKGNGRKLLLQRKVNYDILYAVIREWNEQVGEKPSGEEHKRDPSPSAQMKEGKKNASPLFVRNLWAYSHIINVLKILKVKNFLSSKFSFSEDAERCLVQLFNSATSLLGSFTPGTPSPYTMRKEECNSHWSTVPTQNELNSIATIYVNTAALLSEVKNLCTFHSSLMIILKSCYRNVLTYYPLLHENMIINLVRGIHYQMEAYSDMNSFMSCFYKMKKLEEEKSSPCVMSQSNEGEELVNAVKDLLHLLAEVTNCLVFPMKEEKKVPTNKLIIVLGYLHKMNKNYFPFIDNNMLKGCILKLLHEIAKQIKKEETNVSNYQILILINVELTHRGGYLNIPLLRECLRRLEEGSSNLFESEAEIILFLNFLKKFREAKKICGDYIESEDPSQHDDTFLLFNDAASRSSLDQVDRMVTQLTDKVTRVMFCPRVPNMVNLVNMANSPTYFKQTLLKPPHQHMYYPLRVYFLAYENISPNYSNEELIKNALLNKLTELMQFQKANLTEEDFFSIISSLLKHKIVDHKAYLQYDSFLREREGLVQMKYIFLVLKRILEEIPEGNLLRASEQTSVSQVNVDSPLISIIKISSDLILHDNQYRENFTFFKEILHVYLDKYQYFGEIAPQFNLFLLTHLNNLVRTMEQLSEVELARLVYHVASFYYTINKFSRDVFGVCGTKSNSRCHKIVANEWEGKKEQVKIGEDSIDSLHEQLPKPPHNDAKTDDPLHLNIQGGIALHSGKGTIVSYNEQDISKKLLQMLNCLLDVLYTKKLKCLERNEHMRLSLSNIIQVFVSLKNAKLRHRDLMRLLSERCVYIMFFQPGTIKLELQIRFFNSVVFLDYLNAVDEEFMRLASCHPHAAHNASMQRRHILYAHFHQLPRQAIYTPNISTYLLNFVSILDYLPFEHQRRGIRKAAFWICELLQMSFPKEVAPSTNMSTQTSMDHEPYSPPLTNLDKRNVFFLLSLLHLGKYPHINISAFPLKFLQQFYSHFILSEFAHLSVSSRVRSSSTHQSIYKFLETYLRKEFPRCDIYNEEEVSLFKVDLVILPRRHSHVSICVC</sequence>
<dbReference type="EMBL" id="NETL01000022">
    <property type="protein sequence ID" value="OTN66629.1"/>
    <property type="molecule type" value="Genomic_DNA"/>
</dbReference>
<reference evidence="2 3" key="1">
    <citation type="submission" date="2017-05" db="EMBL/GenBank/DDBJ databases">
        <title>PacBio assembly of a Plasmodium knowlesi genome sequence with Hi-C correction and manual annotation of the SICAvar gene family.</title>
        <authorList>
            <person name="Lapp S.A."/>
            <person name="Geraldo J.A."/>
            <person name="Chien J.-T."/>
            <person name="Ay F."/>
            <person name="Pakala S.B."/>
            <person name="Batugedara G."/>
            <person name="Humphrey J.C."/>
            <person name="Debarry J.D."/>
            <person name="Le Roch K.G."/>
            <person name="Galinski M.R."/>
            <person name="Kissinger J.C."/>
        </authorList>
    </citation>
    <scope>NUCLEOTIDE SEQUENCE [LARGE SCALE GENOMIC DNA]</scope>
    <source>
        <strain evidence="3">Malayan Strain Pk1 (A+)</strain>
    </source>
</reference>
<organism evidence="2 3">
    <name type="scientific">Plasmodium knowlesi</name>
    <dbReference type="NCBI Taxonomy" id="5850"/>
    <lineage>
        <taxon>Eukaryota</taxon>
        <taxon>Sar</taxon>
        <taxon>Alveolata</taxon>
        <taxon>Apicomplexa</taxon>
        <taxon>Aconoidasida</taxon>
        <taxon>Haemosporida</taxon>
        <taxon>Plasmodiidae</taxon>
        <taxon>Plasmodium</taxon>
        <taxon>Plasmodium (Plasmodium)</taxon>
    </lineage>
</organism>